<protein>
    <recommendedName>
        <fullName evidence="3">DUF4365 domain-containing protein</fullName>
    </recommendedName>
</protein>
<dbReference type="EMBL" id="CP058559">
    <property type="protein sequence ID" value="QNO13396.1"/>
    <property type="molecule type" value="Genomic_DNA"/>
</dbReference>
<proteinExistence type="predicted"/>
<organism evidence="1 2">
    <name type="scientific">Alkalicella caledoniensis</name>
    <dbReference type="NCBI Taxonomy" id="2731377"/>
    <lineage>
        <taxon>Bacteria</taxon>
        <taxon>Bacillati</taxon>
        <taxon>Bacillota</taxon>
        <taxon>Clostridia</taxon>
        <taxon>Eubacteriales</taxon>
        <taxon>Proteinivoracaceae</taxon>
        <taxon>Alkalicella</taxon>
    </lineage>
</organism>
<keyword evidence="2" id="KW-1185">Reference proteome</keyword>
<gene>
    <name evidence="1" type="ORF">HYG86_00715</name>
</gene>
<dbReference type="RefSeq" id="WP_213167066.1">
    <property type="nucleotide sequence ID" value="NZ_CP058559.1"/>
</dbReference>
<name>A0A7G9W3Y4_ALKCA</name>
<dbReference type="Proteomes" id="UP000516160">
    <property type="component" value="Chromosome"/>
</dbReference>
<evidence type="ECO:0008006" key="3">
    <source>
        <dbReference type="Google" id="ProtNLM"/>
    </source>
</evidence>
<evidence type="ECO:0000313" key="2">
    <source>
        <dbReference type="Proteomes" id="UP000516160"/>
    </source>
</evidence>
<dbReference type="KEGG" id="acae:HYG86_00715"/>
<sequence length="147" mass="17032">MSRIEVNTVAVDFFEKEFELNGFTVEESPRPTGEINFLALSTLGRIIKVKVKAVSRMGSYVNVKKKNFDIDDDDLFMAFAYIPQNESERILYLIPATKWGKDIYPFIGKDYPREDQVSLPEWGINFSYKAKDALEPYRFSEVIDLLK</sequence>
<reference evidence="1 2" key="1">
    <citation type="submission" date="2020-07" db="EMBL/GenBank/DDBJ databases">
        <title>Alkalicella. sp. LB2 genome.</title>
        <authorList>
            <person name="Postec A."/>
            <person name="Quemeneur M."/>
        </authorList>
    </citation>
    <scope>NUCLEOTIDE SEQUENCE [LARGE SCALE GENOMIC DNA]</scope>
    <source>
        <strain evidence="1 2">LB2</strain>
    </source>
</reference>
<accession>A0A7G9W3Y4</accession>
<dbReference type="AlphaFoldDB" id="A0A7G9W3Y4"/>
<evidence type="ECO:0000313" key="1">
    <source>
        <dbReference type="EMBL" id="QNO13396.1"/>
    </source>
</evidence>